<dbReference type="GO" id="GO:0004751">
    <property type="term" value="F:ribose-5-phosphate isomerase activity"/>
    <property type="evidence" value="ECO:0007669"/>
    <property type="project" value="UniProtKB-EC"/>
</dbReference>
<feature type="binding site" evidence="2">
    <location>
        <begin position="26"/>
        <end position="29"/>
    </location>
    <ligand>
        <name>substrate</name>
    </ligand>
</feature>
<comment type="caution">
    <text evidence="3">The sequence shown here is derived from an EMBL/GenBank/DDBJ whole genome shotgun (WGS) entry which is preliminary data.</text>
</comment>
<evidence type="ECO:0000256" key="1">
    <source>
        <dbReference type="ARBA" id="ARBA00023235"/>
    </source>
</evidence>
<dbReference type="SUPFAM" id="SSF75445">
    <property type="entry name" value="D-ribose-5-phosphate isomerase (RpiA), lid domain"/>
    <property type="match status" value="1"/>
</dbReference>
<feature type="active site" description="Proton acceptor" evidence="2">
    <location>
        <position position="105"/>
    </location>
</feature>
<dbReference type="PANTHER" id="PTHR43748">
    <property type="entry name" value="RIBOSE-5-PHOSPHATE ISOMERASE 3, CHLOROPLASTIC-RELATED"/>
    <property type="match status" value="1"/>
</dbReference>
<comment type="subunit">
    <text evidence="2">Homodimer.</text>
</comment>
<sequence length="232" mass="25583">MQEAKKIVGRYAATYVEDGMVVGLGTGSTAHWFIEEVGRRFQEGELQHIITVSTSDASSEQAKALGLPLKSLDDVNHIDLLVDGADETTRQFAGVKGGGGALLHEKIIAEHSNKIIWIVDESKLVNQLGKFPLPVEVVQFGSWKLFDAFESAGMNPSFRKSTEDSLFVTDSGNYIIDLHLEEIPHPQQIAMEIKHMVGVVEHGLFLNYANIILVAKADGSITKIERSRVERK</sequence>
<dbReference type="NCBIfam" id="TIGR00021">
    <property type="entry name" value="rpiA"/>
    <property type="match status" value="1"/>
</dbReference>
<dbReference type="NCBIfam" id="NF001924">
    <property type="entry name" value="PRK00702.1"/>
    <property type="match status" value="1"/>
</dbReference>
<dbReference type="Gene3D" id="3.40.50.1360">
    <property type="match status" value="1"/>
</dbReference>
<dbReference type="Gene3D" id="3.30.70.260">
    <property type="match status" value="1"/>
</dbReference>
<comment type="similarity">
    <text evidence="2">Belongs to the ribose 5-phosphate isomerase family.</text>
</comment>
<dbReference type="InterPro" id="IPR020672">
    <property type="entry name" value="Ribose5P_isomerase_typA_subgr"/>
</dbReference>
<dbReference type="Proteomes" id="UP000721415">
    <property type="component" value="Unassembled WGS sequence"/>
</dbReference>
<keyword evidence="1 2" id="KW-0413">Isomerase</keyword>
<dbReference type="RefSeq" id="WP_197115314.1">
    <property type="nucleotide sequence ID" value="NZ_JACBXQ010000003.1"/>
</dbReference>
<keyword evidence="4" id="KW-1185">Reference proteome</keyword>
<name>A0ABS0LQF9_9LACT</name>
<dbReference type="HAMAP" id="MF_00170">
    <property type="entry name" value="Rib_5P_isom_A"/>
    <property type="match status" value="1"/>
</dbReference>
<dbReference type="Pfam" id="PF06026">
    <property type="entry name" value="Rib_5-P_isom_A"/>
    <property type="match status" value="1"/>
</dbReference>
<reference evidence="3 4" key="1">
    <citation type="submission" date="2020-07" db="EMBL/GenBank/DDBJ databases">
        <title>Facklamia lactis sp. nov., isolated from raw milk.</title>
        <authorList>
            <person name="Doll E.V."/>
            <person name="Huptas C."/>
            <person name="Staib L."/>
            <person name="Wenning M."/>
            <person name="Scherer S."/>
        </authorList>
    </citation>
    <scope>NUCLEOTIDE SEQUENCE [LARGE SCALE GENOMIC DNA]</scope>
    <source>
        <strain evidence="3 4">DSM 111018</strain>
    </source>
</reference>
<dbReference type="EC" id="5.3.1.6" evidence="2"/>
<evidence type="ECO:0000313" key="3">
    <source>
        <dbReference type="EMBL" id="MBG9986391.1"/>
    </source>
</evidence>
<dbReference type="InterPro" id="IPR037171">
    <property type="entry name" value="NagB/RpiA_transferase-like"/>
</dbReference>
<evidence type="ECO:0000256" key="2">
    <source>
        <dbReference type="HAMAP-Rule" id="MF_00170"/>
    </source>
</evidence>
<feature type="binding site" evidence="2">
    <location>
        <begin position="96"/>
        <end position="99"/>
    </location>
    <ligand>
        <name>substrate</name>
    </ligand>
</feature>
<feature type="binding site" evidence="2">
    <location>
        <begin position="83"/>
        <end position="86"/>
    </location>
    <ligand>
        <name>substrate</name>
    </ligand>
</feature>
<gene>
    <name evidence="2 3" type="primary">rpiA</name>
    <name evidence="3" type="ORF">HZY91_05730</name>
</gene>
<dbReference type="PANTHER" id="PTHR43748:SF3">
    <property type="entry name" value="RIBOSE-5-PHOSPHATE ISOMERASE 3, CHLOROPLASTIC-RELATED"/>
    <property type="match status" value="1"/>
</dbReference>
<evidence type="ECO:0000313" key="4">
    <source>
        <dbReference type="Proteomes" id="UP000721415"/>
    </source>
</evidence>
<proteinExistence type="inferred from homology"/>
<dbReference type="CDD" id="cd01398">
    <property type="entry name" value="RPI_A"/>
    <property type="match status" value="1"/>
</dbReference>
<dbReference type="SUPFAM" id="SSF100950">
    <property type="entry name" value="NagB/RpiA/CoA transferase-like"/>
    <property type="match status" value="1"/>
</dbReference>
<comment type="function">
    <text evidence="2">Catalyzes the reversible conversion of ribose-5-phosphate to ribulose 5-phosphate.</text>
</comment>
<organism evidence="3 4">
    <name type="scientific">Facklamia lactis</name>
    <dbReference type="NCBI Taxonomy" id="2749967"/>
    <lineage>
        <taxon>Bacteria</taxon>
        <taxon>Bacillati</taxon>
        <taxon>Bacillota</taxon>
        <taxon>Bacilli</taxon>
        <taxon>Lactobacillales</taxon>
        <taxon>Aerococcaceae</taxon>
        <taxon>Facklamia</taxon>
    </lineage>
</organism>
<dbReference type="InterPro" id="IPR004788">
    <property type="entry name" value="Ribose5P_isomerase_type_A"/>
</dbReference>
<protein>
    <recommendedName>
        <fullName evidence="2">Ribose-5-phosphate isomerase A</fullName>
        <ecNumber evidence="2">5.3.1.6</ecNumber>
    </recommendedName>
    <alternativeName>
        <fullName evidence="2">Phosphoriboisomerase A</fullName>
        <shortName evidence="2">PRI</shortName>
    </alternativeName>
</protein>
<dbReference type="InterPro" id="IPR050262">
    <property type="entry name" value="Ribose-5P_isomerase"/>
</dbReference>
<comment type="pathway">
    <text evidence="2">Carbohydrate degradation; pentose phosphate pathway; D-ribose 5-phosphate from D-ribulose 5-phosphate (non-oxidative stage): step 1/1.</text>
</comment>
<accession>A0ABS0LQF9</accession>
<dbReference type="EMBL" id="JACBXQ010000003">
    <property type="protein sequence ID" value="MBG9986391.1"/>
    <property type="molecule type" value="Genomic_DNA"/>
</dbReference>
<feature type="binding site" evidence="2">
    <location>
        <position position="123"/>
    </location>
    <ligand>
        <name>substrate</name>
    </ligand>
</feature>
<comment type="catalytic activity">
    <reaction evidence="2">
        <text>aldehydo-D-ribose 5-phosphate = D-ribulose 5-phosphate</text>
        <dbReference type="Rhea" id="RHEA:14657"/>
        <dbReference type="ChEBI" id="CHEBI:58121"/>
        <dbReference type="ChEBI" id="CHEBI:58273"/>
        <dbReference type="EC" id="5.3.1.6"/>
    </reaction>
</comment>